<proteinExistence type="predicted"/>
<protein>
    <submittedName>
        <fullName evidence="1">Uncharacterized protein</fullName>
    </submittedName>
</protein>
<sequence>MPLDMGSQAVNSGPIPGLQMILTEDHLKSSRDIHNNLPDDDILLGVVGEISEHLPQLRLLFEEFGVENLFGVHILHKHSEVPDGFHLVGRTEIRDKRLYYWTRVVDDTLNPSKVCGRKFVFDPQHGLYPYEFHEGPMPDLSKVDPKFFLRFTEYLVTHELTSILGLINDRLALLTTKNYEEDLLYSRSKHETSFT</sequence>
<evidence type="ECO:0000313" key="1">
    <source>
        <dbReference type="EMBL" id="OBS15422.1"/>
    </source>
</evidence>
<dbReference type="Proteomes" id="UP000091967">
    <property type="component" value="Unassembled WGS sequence"/>
</dbReference>
<dbReference type="EMBL" id="LYXU01000157">
    <property type="protein sequence ID" value="OBS15422.1"/>
    <property type="molecule type" value="Genomic_DNA"/>
</dbReference>
<accession>A0A1B8A4M6</accession>
<reference evidence="1 2" key="1">
    <citation type="submission" date="2016-06" db="EMBL/GenBank/DDBJ databases">
        <title>Living apart together: crosstalk between the core and supernumerary genomes in a fungal plant pathogen.</title>
        <authorList>
            <person name="Vanheule A."/>
            <person name="Audenaert K."/>
            <person name="Warris S."/>
            <person name="Van De Geest H."/>
            <person name="Schijlen E."/>
            <person name="Hofte M."/>
            <person name="De Saeger S."/>
            <person name="Haesaert G."/>
            <person name="Waalwijk C."/>
            <person name="Van Der Lee T."/>
        </authorList>
    </citation>
    <scope>NUCLEOTIDE SEQUENCE [LARGE SCALE GENOMIC DNA]</scope>
    <source>
        <strain evidence="1 2">2516</strain>
    </source>
</reference>
<dbReference type="AlphaFoldDB" id="A0A1B8A4M6"/>
<organism evidence="1 2">
    <name type="scientific">Fusarium poae</name>
    <dbReference type="NCBI Taxonomy" id="36050"/>
    <lineage>
        <taxon>Eukaryota</taxon>
        <taxon>Fungi</taxon>
        <taxon>Dikarya</taxon>
        <taxon>Ascomycota</taxon>
        <taxon>Pezizomycotina</taxon>
        <taxon>Sordariomycetes</taxon>
        <taxon>Hypocreomycetidae</taxon>
        <taxon>Hypocreales</taxon>
        <taxon>Nectriaceae</taxon>
        <taxon>Fusarium</taxon>
    </lineage>
</organism>
<comment type="caution">
    <text evidence="1">The sequence shown here is derived from an EMBL/GenBank/DDBJ whole genome shotgun (WGS) entry which is preliminary data.</text>
</comment>
<keyword evidence="2" id="KW-1185">Reference proteome</keyword>
<name>A0A1B8A4M6_FUSPO</name>
<gene>
    <name evidence="1" type="ORF">FPOA_13759</name>
</gene>
<evidence type="ECO:0000313" key="2">
    <source>
        <dbReference type="Proteomes" id="UP000091967"/>
    </source>
</evidence>